<accession>A0ABV7CRB5</accession>
<dbReference type="PRINTS" id="PR00070">
    <property type="entry name" value="DHFR"/>
</dbReference>
<dbReference type="CDD" id="cd00209">
    <property type="entry name" value="DHFR"/>
    <property type="match status" value="1"/>
</dbReference>
<evidence type="ECO:0000313" key="11">
    <source>
        <dbReference type="Proteomes" id="UP001595279"/>
    </source>
</evidence>
<dbReference type="GO" id="GO:0004146">
    <property type="term" value="F:dihydrofolate reductase activity"/>
    <property type="evidence" value="ECO:0007669"/>
    <property type="project" value="UniProtKB-EC"/>
</dbReference>
<gene>
    <name evidence="10" type="ORF">ACFOGI_01310</name>
</gene>
<proteinExistence type="inferred from homology"/>
<dbReference type="SUPFAM" id="SSF53597">
    <property type="entry name" value="Dihydrofolate reductase-like"/>
    <property type="match status" value="1"/>
</dbReference>
<dbReference type="Proteomes" id="UP001595279">
    <property type="component" value="Unassembled WGS sequence"/>
</dbReference>
<sequence>MISLLVAMDRNHVIGHNNDLPWHLPKDLRFFKETSTGKTIIMGRKTFESIGKVLPNRTNVVVSRKGGDFPQGVEVISDLSVIKKWNEERPDEEFIIIGGGRIFEQAMDYVDRMYITFIDEVFEGDTFFPAFNKNEWRLTSKVKGDKDQKNPYHYYFLQYDRL</sequence>
<reference evidence="11" key="1">
    <citation type="journal article" date="2019" name="Int. J. Syst. Evol. Microbiol.">
        <title>The Global Catalogue of Microorganisms (GCM) 10K type strain sequencing project: providing services to taxonomists for standard genome sequencing and annotation.</title>
        <authorList>
            <consortium name="The Broad Institute Genomics Platform"/>
            <consortium name="The Broad Institute Genome Sequencing Center for Infectious Disease"/>
            <person name="Wu L."/>
            <person name="Ma J."/>
        </authorList>
    </citation>
    <scope>NUCLEOTIDE SEQUENCE [LARGE SCALE GENOMIC DNA]</scope>
    <source>
        <strain evidence="11">KCTC 13128</strain>
    </source>
</reference>
<keyword evidence="4 7" id="KW-0554">One-carbon metabolism</keyword>
<organism evidence="10 11">
    <name type="scientific">Virgibacillus xinjiangensis</name>
    <dbReference type="NCBI Taxonomy" id="393090"/>
    <lineage>
        <taxon>Bacteria</taxon>
        <taxon>Bacillati</taxon>
        <taxon>Bacillota</taxon>
        <taxon>Bacilli</taxon>
        <taxon>Bacillales</taxon>
        <taxon>Bacillaceae</taxon>
        <taxon>Virgibacillus</taxon>
    </lineage>
</organism>
<dbReference type="Pfam" id="PF00186">
    <property type="entry name" value="DHFR_1"/>
    <property type="match status" value="1"/>
</dbReference>
<dbReference type="InterPro" id="IPR017925">
    <property type="entry name" value="DHFR_CS"/>
</dbReference>
<dbReference type="PANTHER" id="PTHR48069:SF3">
    <property type="entry name" value="DIHYDROFOLATE REDUCTASE"/>
    <property type="match status" value="1"/>
</dbReference>
<evidence type="ECO:0000256" key="1">
    <source>
        <dbReference type="ARBA" id="ARBA00004903"/>
    </source>
</evidence>
<name>A0ABV7CRB5_9BACI</name>
<dbReference type="PROSITE" id="PS51330">
    <property type="entry name" value="DHFR_2"/>
    <property type="match status" value="1"/>
</dbReference>
<evidence type="ECO:0000256" key="7">
    <source>
        <dbReference type="PIRNR" id="PIRNR000194"/>
    </source>
</evidence>
<comment type="pathway">
    <text evidence="1 7">Cofactor biosynthesis; tetrahydrofolate biosynthesis; 5,6,7,8-tetrahydrofolate from 7,8-dihydrofolate: step 1/1.</text>
</comment>
<dbReference type="EC" id="1.5.1.3" evidence="3 7"/>
<protein>
    <recommendedName>
        <fullName evidence="3 7">Dihydrofolate reductase</fullName>
        <ecNumber evidence="3 7">1.5.1.3</ecNumber>
    </recommendedName>
</protein>
<evidence type="ECO:0000256" key="2">
    <source>
        <dbReference type="ARBA" id="ARBA00009539"/>
    </source>
</evidence>
<evidence type="ECO:0000313" key="10">
    <source>
        <dbReference type="EMBL" id="MFC3038889.1"/>
    </source>
</evidence>
<comment type="function">
    <text evidence="7">Key enzyme in folate metabolism. Catalyzes an essential reaction for de novo glycine and purine synthesis, and for DNA precursor synthesis.</text>
</comment>
<feature type="domain" description="DHFR" evidence="9">
    <location>
        <begin position="1"/>
        <end position="161"/>
    </location>
</feature>
<dbReference type="PANTHER" id="PTHR48069">
    <property type="entry name" value="DIHYDROFOLATE REDUCTASE"/>
    <property type="match status" value="1"/>
</dbReference>
<comment type="caution">
    <text evidence="10">The sequence shown here is derived from an EMBL/GenBank/DDBJ whole genome shotgun (WGS) entry which is preliminary data.</text>
</comment>
<dbReference type="RefSeq" id="WP_390267231.1">
    <property type="nucleotide sequence ID" value="NZ_JBHRSA010000004.1"/>
</dbReference>
<dbReference type="PIRSF" id="PIRSF000194">
    <property type="entry name" value="DHFR"/>
    <property type="match status" value="1"/>
</dbReference>
<keyword evidence="11" id="KW-1185">Reference proteome</keyword>
<evidence type="ECO:0000256" key="5">
    <source>
        <dbReference type="ARBA" id="ARBA00022857"/>
    </source>
</evidence>
<keyword evidence="6 7" id="KW-0560">Oxidoreductase</keyword>
<dbReference type="InterPro" id="IPR024072">
    <property type="entry name" value="DHFR-like_dom_sf"/>
</dbReference>
<dbReference type="Gene3D" id="3.40.430.10">
    <property type="entry name" value="Dihydrofolate Reductase, subunit A"/>
    <property type="match status" value="1"/>
</dbReference>
<dbReference type="PROSITE" id="PS00075">
    <property type="entry name" value="DHFR_1"/>
    <property type="match status" value="1"/>
</dbReference>
<evidence type="ECO:0000259" key="9">
    <source>
        <dbReference type="PROSITE" id="PS51330"/>
    </source>
</evidence>
<dbReference type="InterPro" id="IPR001796">
    <property type="entry name" value="DHFR_dom"/>
</dbReference>
<evidence type="ECO:0000256" key="4">
    <source>
        <dbReference type="ARBA" id="ARBA00022563"/>
    </source>
</evidence>
<comment type="catalytic activity">
    <reaction evidence="7">
        <text>(6S)-5,6,7,8-tetrahydrofolate + NADP(+) = 7,8-dihydrofolate + NADPH + H(+)</text>
        <dbReference type="Rhea" id="RHEA:15009"/>
        <dbReference type="ChEBI" id="CHEBI:15378"/>
        <dbReference type="ChEBI" id="CHEBI:57451"/>
        <dbReference type="ChEBI" id="CHEBI:57453"/>
        <dbReference type="ChEBI" id="CHEBI:57783"/>
        <dbReference type="ChEBI" id="CHEBI:58349"/>
        <dbReference type="EC" id="1.5.1.3"/>
    </reaction>
</comment>
<evidence type="ECO:0000256" key="6">
    <source>
        <dbReference type="ARBA" id="ARBA00023002"/>
    </source>
</evidence>
<comment type="similarity">
    <text evidence="2 7 8">Belongs to the dihydrofolate reductase family.</text>
</comment>
<keyword evidence="5 7" id="KW-0521">NADP</keyword>
<evidence type="ECO:0000256" key="3">
    <source>
        <dbReference type="ARBA" id="ARBA00012856"/>
    </source>
</evidence>
<dbReference type="InterPro" id="IPR012259">
    <property type="entry name" value="DHFR"/>
</dbReference>
<dbReference type="EMBL" id="JBHRSA010000004">
    <property type="protein sequence ID" value="MFC3038889.1"/>
    <property type="molecule type" value="Genomic_DNA"/>
</dbReference>
<evidence type="ECO:0000256" key="8">
    <source>
        <dbReference type="RuleBase" id="RU004474"/>
    </source>
</evidence>